<dbReference type="GeneID" id="10328746"/>
<dbReference type="EMBL" id="GU071098">
    <property type="protein sequence ID" value="ADO98243.1"/>
    <property type="molecule type" value="Genomic_DNA"/>
</dbReference>
<dbReference type="KEGG" id="vg:10328746"/>
<reference evidence="1 2" key="1">
    <citation type="journal article" date="2010" name="Environ. Microbiol.">
        <title>Genomic analysis of oceanic cyanobacterial myoviruses compared with T4-like myoviruses from diverse hosts and environments.</title>
        <authorList>
            <person name="Sullivan M.B."/>
            <person name="Huang K.H."/>
            <person name="Ignacio-Espinoza J.C."/>
            <person name="Berlin A.M."/>
            <person name="Kelly L."/>
            <person name="Weigele P.R."/>
            <person name="DeFrancesco A.S."/>
            <person name="Kern S.E."/>
            <person name="Thompson L.R."/>
            <person name="Young S."/>
            <person name="Yandava C."/>
            <person name="Fu R."/>
            <person name="Krastins B."/>
            <person name="Chase M."/>
            <person name="Sarracino D."/>
            <person name="Osburne M.S."/>
            <person name="Henn M.R."/>
            <person name="Chisholm S.W."/>
        </authorList>
    </citation>
    <scope>NUCLEOTIDE SEQUENCE [LARGE SCALE GENOMIC DNA]</scope>
    <source>
        <strain evidence="1">8109-3</strain>
    </source>
</reference>
<protein>
    <submittedName>
        <fullName evidence="1">Uncharacterized protein</fullName>
    </submittedName>
</protein>
<gene>
    <name evidence="1" type="ORF">SSSM7_177</name>
</gene>
<accession>E3SL95</accession>
<keyword evidence="2" id="KW-1185">Reference proteome</keyword>
<dbReference type="Proteomes" id="UP000006527">
    <property type="component" value="Segment"/>
</dbReference>
<dbReference type="RefSeq" id="YP_004324230.1">
    <property type="nucleotide sequence ID" value="NC_015287.1"/>
</dbReference>
<sequence length="192" mass="21830">MDISNFKNNRLSGLTSPFEPVIYDCPYQDQIADPLLQWIYDRANVRVNGGALKTKFYTGKDRDTPEHTILIDWIESLVVEAVHGMSRWTNSAYNQSSESSKRFNIADYWGMYYDEGGGAVLHNHWPYPISFGYYLKTPEGSSPLIIDEQSIQVTEGRLILFAGHQPHEVPDCEVTGRCMIAGNIVYKGVTDW</sequence>
<name>E3SL95_9CAUD</name>
<dbReference type="Gene3D" id="2.60.120.620">
    <property type="entry name" value="q2cbj1_9rhob like domain"/>
    <property type="match status" value="1"/>
</dbReference>
<evidence type="ECO:0000313" key="1">
    <source>
        <dbReference type="EMBL" id="ADO98243.1"/>
    </source>
</evidence>
<dbReference type="OrthoDB" id="40599at10239"/>
<organism evidence="1 2">
    <name type="scientific">Synechococcus phage S-SSM7</name>
    <dbReference type="NCBI Taxonomy" id="445686"/>
    <lineage>
        <taxon>Viruses</taxon>
        <taxon>Duplodnaviria</taxon>
        <taxon>Heunggongvirae</taxon>
        <taxon>Uroviricota</taxon>
        <taxon>Caudoviricetes</taxon>
        <taxon>Pantevenvirales</taxon>
        <taxon>Kyanoviridae</taxon>
        <taxon>Lipsvirus</taxon>
        <taxon>Lipsvirus ssm7</taxon>
    </lineage>
</organism>
<evidence type="ECO:0000313" key="2">
    <source>
        <dbReference type="Proteomes" id="UP000006527"/>
    </source>
</evidence>
<proteinExistence type="predicted"/>